<keyword evidence="2" id="KW-1185">Reference proteome</keyword>
<proteinExistence type="predicted"/>
<accession>A0ACD3QBX5</accession>
<comment type="caution">
    <text evidence="1">The sequence shown here is derived from an EMBL/GenBank/DDBJ whole genome shotgun (WGS) entry which is preliminary data.</text>
</comment>
<name>A0ACD3QBX5_LARCR</name>
<evidence type="ECO:0000313" key="2">
    <source>
        <dbReference type="Proteomes" id="UP000793456"/>
    </source>
</evidence>
<gene>
    <name evidence="1" type="ORF">E3U43_009674</name>
</gene>
<dbReference type="EMBL" id="CM011694">
    <property type="protein sequence ID" value="TMS04517.1"/>
    <property type="molecule type" value="Genomic_DNA"/>
</dbReference>
<dbReference type="Proteomes" id="UP000793456">
    <property type="component" value="Chromosome XXI"/>
</dbReference>
<evidence type="ECO:0000313" key="1">
    <source>
        <dbReference type="EMBL" id="TMS04517.1"/>
    </source>
</evidence>
<organism evidence="1 2">
    <name type="scientific">Larimichthys crocea</name>
    <name type="common">Large yellow croaker</name>
    <name type="synonym">Pseudosciaena crocea</name>
    <dbReference type="NCBI Taxonomy" id="215358"/>
    <lineage>
        <taxon>Eukaryota</taxon>
        <taxon>Metazoa</taxon>
        <taxon>Chordata</taxon>
        <taxon>Craniata</taxon>
        <taxon>Vertebrata</taxon>
        <taxon>Euteleostomi</taxon>
        <taxon>Actinopterygii</taxon>
        <taxon>Neopterygii</taxon>
        <taxon>Teleostei</taxon>
        <taxon>Neoteleostei</taxon>
        <taxon>Acanthomorphata</taxon>
        <taxon>Eupercaria</taxon>
        <taxon>Sciaenidae</taxon>
        <taxon>Larimichthys</taxon>
    </lineage>
</organism>
<reference evidence="1" key="1">
    <citation type="submission" date="2018-11" db="EMBL/GenBank/DDBJ databases">
        <title>The sequence and de novo assembly of Larimichthys crocea genome using PacBio and Hi-C technologies.</title>
        <authorList>
            <person name="Xu P."/>
            <person name="Chen B."/>
            <person name="Zhou Z."/>
            <person name="Ke Q."/>
            <person name="Wu Y."/>
            <person name="Bai H."/>
            <person name="Pu F."/>
        </authorList>
    </citation>
    <scope>NUCLEOTIDE SEQUENCE</scope>
    <source>
        <tissue evidence="1">Muscle</tissue>
    </source>
</reference>
<protein>
    <submittedName>
        <fullName evidence="1">Uncharacterized protein</fullName>
    </submittedName>
</protein>
<sequence>MWSNTPCSCRFDDSKGFWCQRVEGGRAKCLGKSKGRKYPEMSPESRAFLAEYYQTGWKMTKRLPLVGSLINETEGLLIGQAIRMMDSGGWCTRGTKDNLLDVAGQRPTCSATDDEITELNKQVEE</sequence>